<dbReference type="WBParaSite" id="HNAJ_0000601901-mRNA-1">
    <property type="protein sequence ID" value="HNAJ_0000601901-mRNA-1"/>
    <property type="gene ID" value="HNAJ_0000601901"/>
</dbReference>
<evidence type="ECO:0000313" key="6">
    <source>
        <dbReference type="WBParaSite" id="HNAJ_0000601901-mRNA-1"/>
    </source>
</evidence>
<dbReference type="PANTHER" id="PTHR14387:SF7">
    <property type="entry name" value="THYROID ADENOMA-ASSOCIATED PROTEIN"/>
    <property type="match status" value="1"/>
</dbReference>
<dbReference type="Pfam" id="PF10350">
    <property type="entry name" value="DUF2428"/>
    <property type="match status" value="1"/>
</dbReference>
<organism evidence="6">
    <name type="scientific">Rodentolepis nana</name>
    <name type="common">Dwarf tapeworm</name>
    <name type="synonym">Hymenolepis nana</name>
    <dbReference type="NCBI Taxonomy" id="102285"/>
    <lineage>
        <taxon>Eukaryota</taxon>
        <taxon>Metazoa</taxon>
        <taxon>Spiralia</taxon>
        <taxon>Lophotrochozoa</taxon>
        <taxon>Platyhelminthes</taxon>
        <taxon>Cestoda</taxon>
        <taxon>Eucestoda</taxon>
        <taxon>Cyclophyllidea</taxon>
        <taxon>Hymenolepididae</taxon>
        <taxon>Rodentolepis</taxon>
    </lineage>
</organism>
<dbReference type="Pfam" id="PF25151">
    <property type="entry name" value="TPR_Trm732_C"/>
    <property type="match status" value="1"/>
</dbReference>
<keyword evidence="1" id="KW-0819">tRNA processing</keyword>
<feature type="domain" description="DUF2428" evidence="2">
    <location>
        <begin position="2"/>
        <end position="187"/>
    </location>
</feature>
<keyword evidence="5" id="KW-1185">Reference proteome</keyword>
<evidence type="ECO:0000259" key="2">
    <source>
        <dbReference type="Pfam" id="PF10350"/>
    </source>
</evidence>
<reference evidence="6" key="1">
    <citation type="submission" date="2017-02" db="UniProtKB">
        <authorList>
            <consortium name="WormBaseParasite"/>
        </authorList>
    </citation>
    <scope>IDENTIFICATION</scope>
</reference>
<dbReference type="InterPro" id="IPR056842">
    <property type="entry name" value="THADA-like_TPR_C"/>
</dbReference>
<proteinExistence type="predicted"/>
<evidence type="ECO:0000259" key="3">
    <source>
        <dbReference type="Pfam" id="PF25151"/>
    </source>
</evidence>
<dbReference type="OrthoDB" id="73997at2759"/>
<dbReference type="PANTHER" id="PTHR14387">
    <property type="entry name" value="THADA/DEATH RECEPTOR INTERACTING PROTEIN"/>
    <property type="match status" value="1"/>
</dbReference>
<dbReference type="EMBL" id="UZAE01005873">
    <property type="protein sequence ID" value="VDO01875.1"/>
    <property type="molecule type" value="Genomic_DNA"/>
</dbReference>
<evidence type="ECO:0000313" key="4">
    <source>
        <dbReference type="EMBL" id="VDO01875.1"/>
    </source>
</evidence>
<dbReference type="GO" id="GO:0005829">
    <property type="term" value="C:cytosol"/>
    <property type="evidence" value="ECO:0007669"/>
    <property type="project" value="TreeGrafter"/>
</dbReference>
<feature type="domain" description="tRNA (32-2'-O)-methyltransferase regulator THADA-like C-terminal TPR repeats region" evidence="3">
    <location>
        <begin position="190"/>
        <end position="247"/>
    </location>
</feature>
<dbReference type="InterPro" id="IPR019442">
    <property type="entry name" value="THADA/TRM732_DUF2428"/>
</dbReference>
<evidence type="ECO:0000313" key="5">
    <source>
        <dbReference type="Proteomes" id="UP000278807"/>
    </source>
</evidence>
<gene>
    <name evidence="4" type="ORF">HNAJ_LOCUS6015</name>
</gene>
<evidence type="ECO:0000256" key="1">
    <source>
        <dbReference type="ARBA" id="ARBA00022694"/>
    </source>
</evidence>
<reference evidence="4 5" key="2">
    <citation type="submission" date="2018-11" db="EMBL/GenBank/DDBJ databases">
        <authorList>
            <consortium name="Pathogen Informatics"/>
        </authorList>
    </citation>
    <scope>NUCLEOTIDE SEQUENCE [LARGE SCALE GENOMIC DNA]</scope>
</reference>
<dbReference type="AlphaFoldDB" id="A0A0R3TG28"/>
<accession>A0A0R3TG28</accession>
<sequence length="248" mass="27920">MADFFISQLIRSRHPGAFELTATGFQSFCEILLKAKDFEDVSQWPEQWLSVVLADLTDSTILEVTTSTGWLPWKYLQHATLCATRRSAGLPFFVQALLVVLHKTDRMGDLLNRVVNALLVEVNRGAEATTVPSACKEQADLTAAERRLHSMNVLKTLVRDATIGPLMTIHLESILICAFQGLDSNYWMIRNAGLMLFSAMMERIFGVNRTRDCESKKNRMAASVFFTKFPGLRGFLLKALEESINELK</sequence>
<dbReference type="Proteomes" id="UP000278807">
    <property type="component" value="Unassembled WGS sequence"/>
</dbReference>
<dbReference type="GO" id="GO:0030488">
    <property type="term" value="P:tRNA methylation"/>
    <property type="evidence" value="ECO:0007669"/>
    <property type="project" value="TreeGrafter"/>
</dbReference>
<dbReference type="InterPro" id="IPR051954">
    <property type="entry name" value="tRNA_methyltransferase_THADA"/>
</dbReference>
<name>A0A0R3TG28_RODNA</name>
<dbReference type="STRING" id="102285.A0A0R3TG28"/>
<protein>
    <submittedName>
        <fullName evidence="6">DUF2428 domain-containing protein</fullName>
    </submittedName>
</protein>